<dbReference type="GO" id="GO:0016787">
    <property type="term" value="F:hydrolase activity"/>
    <property type="evidence" value="ECO:0007669"/>
    <property type="project" value="UniProtKB-KW"/>
</dbReference>
<evidence type="ECO:0000313" key="4">
    <source>
        <dbReference type="EMBL" id="QCW98631.1"/>
    </source>
</evidence>
<name>A0A5B7SKR7_9FLAO</name>
<dbReference type="InterPro" id="IPR004843">
    <property type="entry name" value="Calcineurin-like_PHP"/>
</dbReference>
<reference evidence="4 5" key="1">
    <citation type="submission" date="2019-05" db="EMBL/GenBank/DDBJ databases">
        <title>Genome sequencing of F202Z8.</title>
        <authorList>
            <person name="Kwon Y.M."/>
        </authorList>
    </citation>
    <scope>NUCLEOTIDE SEQUENCE [LARGE SCALE GENOMIC DNA]</scope>
    <source>
        <strain evidence="4 5">F202Z8</strain>
    </source>
</reference>
<evidence type="ECO:0000256" key="1">
    <source>
        <dbReference type="ARBA" id="ARBA00022729"/>
    </source>
</evidence>
<keyword evidence="5" id="KW-1185">Reference proteome</keyword>
<dbReference type="PANTHER" id="PTHR10161:SF14">
    <property type="entry name" value="TARTRATE-RESISTANT ACID PHOSPHATASE TYPE 5"/>
    <property type="match status" value="1"/>
</dbReference>
<proteinExistence type="predicted"/>
<evidence type="ECO:0000256" key="2">
    <source>
        <dbReference type="ARBA" id="ARBA00022801"/>
    </source>
</evidence>
<dbReference type="EMBL" id="CP040710">
    <property type="protein sequence ID" value="QCW98631.1"/>
    <property type="molecule type" value="Genomic_DNA"/>
</dbReference>
<dbReference type="Pfam" id="PF00149">
    <property type="entry name" value="Metallophos"/>
    <property type="match status" value="1"/>
</dbReference>
<dbReference type="PANTHER" id="PTHR10161">
    <property type="entry name" value="TARTRATE-RESISTANT ACID PHOSPHATASE TYPE 5"/>
    <property type="match status" value="1"/>
</dbReference>
<dbReference type="InterPro" id="IPR029052">
    <property type="entry name" value="Metallo-depent_PP-like"/>
</dbReference>
<dbReference type="InterPro" id="IPR051558">
    <property type="entry name" value="Metallophosphoesterase_PAP"/>
</dbReference>
<evidence type="ECO:0000313" key="5">
    <source>
        <dbReference type="Proteomes" id="UP000310017"/>
    </source>
</evidence>
<dbReference type="PROSITE" id="PS51257">
    <property type="entry name" value="PROKAR_LIPOPROTEIN"/>
    <property type="match status" value="1"/>
</dbReference>
<dbReference type="KEGG" id="asag:FGM00_00280"/>
<dbReference type="AlphaFoldDB" id="A0A5B7SKR7"/>
<evidence type="ECO:0000259" key="3">
    <source>
        <dbReference type="Pfam" id="PF00149"/>
    </source>
</evidence>
<accession>A0A5B7SKR7</accession>
<feature type="domain" description="Calcineurin-like phosphoesterase" evidence="3">
    <location>
        <begin position="47"/>
        <end position="246"/>
    </location>
</feature>
<protein>
    <submittedName>
        <fullName evidence="4">Phosphoesterase</fullName>
    </submittedName>
</protein>
<sequence>MKGVVITKHFILIVLLALFTGCATYKSKYLDTANADDAPTTKEVSHTFYLVGDAGLSPFGGMNKALTIFKDRLDKADENSTAIFLGDNIYPAGMPDKKDSTAAYVNAKNDLDAQLKTLENYKGKPFFIPGNHDWYTEGLVGLEREQKYIQEKLDSKEVFFPEDGCPMKTIEVNDQIIIIALDTEWYLTNWNKRPDINDKCEIKDREKLFEEIESEIKKNAGKTIVMAFHHPMFSYGSHGGQYSVKQHLYPKSNIGPVPFLGTFVNVLRRTTGASIADIQNKRYTELKKRLVTLAQYSDKVIFVSGHEHTLQYIVENSTPQIVSGSGAKKGWTRLLNGSQFSTGHMGYATLEVYTDGSSRVRFYGVNDESDTEEFLFTTNVFAPDREINEEKYDEVFPATYSASIYTEDEIDKSGFFKGLWGERYRKYYATNVTAPTVNLDTLFGGLKPVRKGGGHQSKSLRLRHKDGKEYVMRALRKVSELYLQAMVFQEQYVIDDLEDSYLQEFLMDFYTGANPYAPFTIGKLSDAVGLYHTNPTLYYVPKQPALDQYNTDFGNELYMIEEHAGDDHDIESFGFSRELKSTDDMFDNLRDDEKYEVDSDAYLRARLFDMAIGDWDRHVDQWRWAEFEGKNKKGKKSKKTIYRPVPRDRDMAFSNMGDGLFMNIATRIIPSLRIMEGYKKKIRNVKGFNSSPKTYVLDVALLNQKTREEWLKQATYIQEHLTAEIIDDAFKQFPEEVRDGTVDNIKEILLSRIEQLQETANAYFEIINKYAVVTGTDKDDWFEINYKEGQVKIKGYRIIDGDKEKKFYENTFRKNVTKEVWVYGLDDDDKFKVKGTNNSGIKVRLIGGQNNDIYDVGAGKGTFIYDYKSKKNTLKDVSKAKVRLTDNYEVNTYRPLKFRSSTNQFIPTIGFNPDDGIKVGISNMYTFNGFRQNPFTQQHRTALSYYFATSGIEFDYRGEFANVTEKANLEIAARFTSPNFAINFFGFGNETDNLDDDLSLDYNRVRLQTLRFSPSLVWRGQLGSKLRLGINYENIQVEETEERFINTFYLANGEESTRSFTGIDGQYTYENSDNSAFPTIGMATSLQIGYKTGLSGGGSFGYVIPTLSFDYKLSANGKLVLATKWKAHLNIGNGFEFYQGASIGGIDGLRGFRNQRFTGKRSFYQNTDIRLSLGKVKTGILPTAIGLYGGFDYGRVWESEDPSNIWHTSYGGGFFLNMTDLISARAALFNSVDGLRFSFGIGFGF</sequence>
<dbReference type="Gene3D" id="3.60.21.10">
    <property type="match status" value="1"/>
</dbReference>
<dbReference type="RefSeq" id="WP_138850986.1">
    <property type="nucleotide sequence ID" value="NZ_CP040710.1"/>
</dbReference>
<dbReference type="Proteomes" id="UP000310017">
    <property type="component" value="Chromosome"/>
</dbReference>
<dbReference type="OrthoDB" id="333971at2"/>
<keyword evidence="1" id="KW-0732">Signal</keyword>
<organism evidence="4 5">
    <name type="scientific">Aggregatimonas sangjinii</name>
    <dbReference type="NCBI Taxonomy" id="2583587"/>
    <lineage>
        <taxon>Bacteria</taxon>
        <taxon>Pseudomonadati</taxon>
        <taxon>Bacteroidota</taxon>
        <taxon>Flavobacteriia</taxon>
        <taxon>Flavobacteriales</taxon>
        <taxon>Flavobacteriaceae</taxon>
        <taxon>Aggregatimonas</taxon>
    </lineage>
</organism>
<gene>
    <name evidence="4" type="ORF">FGM00_00280</name>
</gene>
<dbReference type="SUPFAM" id="SSF56300">
    <property type="entry name" value="Metallo-dependent phosphatases"/>
    <property type="match status" value="1"/>
</dbReference>
<keyword evidence="2" id="KW-0378">Hydrolase</keyword>